<keyword evidence="6" id="KW-1185">Reference proteome</keyword>
<dbReference type="Proteomes" id="UP001311799">
    <property type="component" value="Unassembled WGS sequence"/>
</dbReference>
<evidence type="ECO:0000313" key="5">
    <source>
        <dbReference type="EMBL" id="KAK6590958.1"/>
    </source>
</evidence>
<dbReference type="SUPFAM" id="SSF54928">
    <property type="entry name" value="RNA-binding domain, RBD"/>
    <property type="match status" value="2"/>
</dbReference>
<evidence type="ECO:0000256" key="1">
    <source>
        <dbReference type="ARBA" id="ARBA00004123"/>
    </source>
</evidence>
<comment type="caution">
    <text evidence="5">The sequence shown here is derived from an EMBL/GenBank/DDBJ whole genome shotgun (WGS) entry which is preliminary data.</text>
</comment>
<sequence length="218" mass="24683">MVKATNNTSNKILVDGLTEQITKDHLIRHFEKFGNVENCQYIQVMNFAIITFIEKGVTENALRSPHVIMGTEVNCRLYCDKIEDFANENSQGTMFRTEKIFVGNLPTTCSQDILRKYFEQFGQISDCVMMCDKKSGIGRGFGFVTFTNTNVVDEIIRAYDEHYIDGQWVEVKRASPENALKGGNMLTYNNITSLNATNISTREKNNGNLIIKSFNSSS</sequence>
<dbReference type="Pfam" id="PF00076">
    <property type="entry name" value="RRM_1"/>
    <property type="match status" value="1"/>
</dbReference>
<organism evidence="5 6">
    <name type="scientific">Cryptosporidium xiaoi</name>
    <dbReference type="NCBI Taxonomy" id="659607"/>
    <lineage>
        <taxon>Eukaryota</taxon>
        <taxon>Sar</taxon>
        <taxon>Alveolata</taxon>
        <taxon>Apicomplexa</taxon>
        <taxon>Conoidasida</taxon>
        <taxon>Coccidia</taxon>
        <taxon>Eucoccidiorida</taxon>
        <taxon>Eimeriorina</taxon>
        <taxon>Cryptosporidiidae</taxon>
        <taxon>Cryptosporidium</taxon>
    </lineage>
</organism>
<evidence type="ECO:0000256" key="2">
    <source>
        <dbReference type="ARBA" id="ARBA00023242"/>
    </source>
</evidence>
<keyword evidence="2" id="KW-0539">Nucleus</keyword>
<dbReference type="EMBL" id="JAWDEY010000002">
    <property type="protein sequence ID" value="KAK6590958.1"/>
    <property type="molecule type" value="Genomic_DNA"/>
</dbReference>
<dbReference type="InterPro" id="IPR000504">
    <property type="entry name" value="RRM_dom"/>
</dbReference>
<protein>
    <recommendedName>
        <fullName evidence="4">RRM domain-containing protein</fullName>
    </recommendedName>
</protein>
<dbReference type="GO" id="GO:0000785">
    <property type="term" value="C:chromatin"/>
    <property type="evidence" value="ECO:0007669"/>
    <property type="project" value="TreeGrafter"/>
</dbReference>
<dbReference type="InterPro" id="IPR012677">
    <property type="entry name" value="Nucleotide-bd_a/b_plait_sf"/>
</dbReference>
<dbReference type="GO" id="GO:0005654">
    <property type="term" value="C:nucleoplasm"/>
    <property type="evidence" value="ECO:0007669"/>
    <property type="project" value="TreeGrafter"/>
</dbReference>
<dbReference type="Gene3D" id="3.30.70.330">
    <property type="match status" value="2"/>
</dbReference>
<dbReference type="InterPro" id="IPR035979">
    <property type="entry name" value="RBD_domain_sf"/>
</dbReference>
<gene>
    <name evidence="5" type="ORF">RS030_111942</name>
</gene>
<comment type="subcellular location">
    <subcellularLocation>
        <location evidence="1">Nucleus</location>
    </subcellularLocation>
</comment>
<dbReference type="PANTHER" id="PTHR48033">
    <property type="entry name" value="RNA-BINDING (RRM/RBD/RNP MOTIFS) FAMILY PROTEIN"/>
    <property type="match status" value="1"/>
</dbReference>
<dbReference type="SMART" id="SM00360">
    <property type="entry name" value="RRM"/>
    <property type="match status" value="2"/>
</dbReference>
<evidence type="ECO:0000256" key="3">
    <source>
        <dbReference type="PROSITE-ProRule" id="PRU00176"/>
    </source>
</evidence>
<proteinExistence type="predicted"/>
<keyword evidence="3" id="KW-0694">RNA-binding</keyword>
<evidence type="ECO:0000313" key="6">
    <source>
        <dbReference type="Proteomes" id="UP001311799"/>
    </source>
</evidence>
<dbReference type="Pfam" id="PF23085">
    <property type="entry name" value="RRM_PARP14_3"/>
    <property type="match status" value="1"/>
</dbReference>
<dbReference type="PROSITE" id="PS50102">
    <property type="entry name" value="RRM"/>
    <property type="match status" value="2"/>
</dbReference>
<dbReference type="AlphaFoldDB" id="A0AAV9Y297"/>
<feature type="domain" description="RRM" evidence="4">
    <location>
        <begin position="98"/>
        <end position="176"/>
    </location>
</feature>
<reference evidence="5 6" key="1">
    <citation type="submission" date="2023-10" db="EMBL/GenBank/DDBJ databases">
        <title>Comparative genomics analysis reveals potential genetic determinants of host preference in Cryptosporidium xiaoi.</title>
        <authorList>
            <person name="Xiao L."/>
            <person name="Li J."/>
        </authorList>
    </citation>
    <scope>NUCLEOTIDE SEQUENCE [LARGE SCALE GENOMIC DNA]</scope>
    <source>
        <strain evidence="5 6">52996</strain>
    </source>
</reference>
<dbReference type="PANTHER" id="PTHR48033:SF10">
    <property type="entry name" value="RNA-BINDING PROTEIN SQUID"/>
    <property type="match status" value="1"/>
</dbReference>
<accession>A0AAV9Y297</accession>
<name>A0AAV9Y297_9CRYT</name>
<feature type="domain" description="RRM" evidence="4">
    <location>
        <begin position="10"/>
        <end position="76"/>
    </location>
</feature>
<dbReference type="GO" id="GO:0010468">
    <property type="term" value="P:regulation of gene expression"/>
    <property type="evidence" value="ECO:0007669"/>
    <property type="project" value="TreeGrafter"/>
</dbReference>
<evidence type="ECO:0000259" key="4">
    <source>
        <dbReference type="PROSITE" id="PS50102"/>
    </source>
</evidence>
<dbReference type="GO" id="GO:0003723">
    <property type="term" value="F:RNA binding"/>
    <property type="evidence" value="ECO:0007669"/>
    <property type="project" value="UniProtKB-UniRule"/>
</dbReference>